<evidence type="ECO:0000256" key="2">
    <source>
        <dbReference type="ARBA" id="ARBA00022730"/>
    </source>
</evidence>
<dbReference type="PROSITE" id="PS50828">
    <property type="entry name" value="SMR"/>
    <property type="match status" value="1"/>
</dbReference>
<keyword evidence="2 8" id="KW-0699">rRNA-binding</keyword>
<organism evidence="12 13">
    <name type="scientific">Candidatus Faecivivens stercoripullorum</name>
    <dbReference type="NCBI Taxonomy" id="2840805"/>
    <lineage>
        <taxon>Bacteria</taxon>
        <taxon>Bacillati</taxon>
        <taxon>Bacillota</taxon>
        <taxon>Clostridia</taxon>
        <taxon>Eubacteriales</taxon>
        <taxon>Oscillospiraceae</taxon>
        <taxon>Oscillospiraceae incertae sedis</taxon>
        <taxon>Candidatus Faecivivens</taxon>
    </lineage>
</organism>
<dbReference type="InterPro" id="IPR000432">
    <property type="entry name" value="DNA_mismatch_repair_MutS_C"/>
</dbReference>
<dbReference type="GO" id="GO:0019843">
    <property type="term" value="F:rRNA binding"/>
    <property type="evidence" value="ECO:0007669"/>
    <property type="project" value="UniProtKB-UniRule"/>
</dbReference>
<feature type="domain" description="Smr" evidence="11">
    <location>
        <begin position="729"/>
        <end position="804"/>
    </location>
</feature>
<dbReference type="Pfam" id="PF01713">
    <property type="entry name" value="Smr"/>
    <property type="match status" value="1"/>
</dbReference>
<dbReference type="SMART" id="SM00534">
    <property type="entry name" value="MUTSac"/>
    <property type="match status" value="1"/>
</dbReference>
<dbReference type="FunFam" id="3.40.50.300:FF:000830">
    <property type="entry name" value="Endonuclease MutS2"/>
    <property type="match status" value="1"/>
</dbReference>
<dbReference type="Proteomes" id="UP000824160">
    <property type="component" value="Unassembled WGS sequence"/>
</dbReference>
<keyword evidence="6 8" id="KW-0694">RNA-binding</keyword>
<dbReference type="InterPro" id="IPR045076">
    <property type="entry name" value="MutS"/>
</dbReference>
<evidence type="ECO:0000256" key="6">
    <source>
        <dbReference type="ARBA" id="ARBA00022884"/>
    </source>
</evidence>
<reference evidence="12" key="2">
    <citation type="journal article" date="2021" name="PeerJ">
        <title>Extensive microbial diversity within the chicken gut microbiome revealed by metagenomics and culture.</title>
        <authorList>
            <person name="Gilroy R."/>
            <person name="Ravi A."/>
            <person name="Getino M."/>
            <person name="Pursley I."/>
            <person name="Horton D.L."/>
            <person name="Alikhan N.F."/>
            <person name="Baker D."/>
            <person name="Gharbi K."/>
            <person name="Hall N."/>
            <person name="Watson M."/>
            <person name="Adriaenssens E.M."/>
            <person name="Foster-Nyarko E."/>
            <person name="Jarju S."/>
            <person name="Secka A."/>
            <person name="Antonio M."/>
            <person name="Oren A."/>
            <person name="Chaudhuri R.R."/>
            <person name="La Ragione R."/>
            <person name="Hildebrand F."/>
            <person name="Pallen M.J."/>
        </authorList>
    </citation>
    <scope>NUCLEOTIDE SEQUENCE</scope>
    <source>
        <strain evidence="12">ChiBcec7-5410</strain>
    </source>
</reference>
<dbReference type="InterPro" id="IPR036187">
    <property type="entry name" value="DNA_mismatch_repair_MutS_sf"/>
</dbReference>
<comment type="subunit">
    <text evidence="8">Homodimer. Binds to stalled ribosomes, contacting rRNA.</text>
</comment>
<dbReference type="GO" id="GO:0045910">
    <property type="term" value="P:negative regulation of DNA recombination"/>
    <property type="evidence" value="ECO:0007669"/>
    <property type="project" value="InterPro"/>
</dbReference>
<dbReference type="GO" id="GO:0043023">
    <property type="term" value="F:ribosomal large subunit binding"/>
    <property type="evidence" value="ECO:0007669"/>
    <property type="project" value="UniProtKB-UniRule"/>
</dbReference>
<dbReference type="PANTHER" id="PTHR48466:SF2">
    <property type="entry name" value="OS10G0509000 PROTEIN"/>
    <property type="match status" value="1"/>
</dbReference>
<keyword evidence="9" id="KW-0175">Coiled coil</keyword>
<comment type="function">
    <text evidence="8">Endonuclease that is involved in the suppression of homologous recombination and thus may have a key role in the control of bacterial genetic diversity.</text>
</comment>
<dbReference type="HAMAP" id="MF_00092">
    <property type="entry name" value="MutS2"/>
    <property type="match status" value="1"/>
</dbReference>
<dbReference type="InterPro" id="IPR007696">
    <property type="entry name" value="DNA_mismatch_repair_MutS_core"/>
</dbReference>
<dbReference type="CDD" id="cd03280">
    <property type="entry name" value="ABC_MutS2"/>
    <property type="match status" value="1"/>
</dbReference>
<evidence type="ECO:0000259" key="11">
    <source>
        <dbReference type="PROSITE" id="PS50828"/>
    </source>
</evidence>
<evidence type="ECO:0000256" key="10">
    <source>
        <dbReference type="SAM" id="MobiDB-lite"/>
    </source>
</evidence>
<keyword evidence="7 8" id="KW-0238">DNA-binding</keyword>
<keyword evidence="3 8" id="KW-0547">Nucleotide-binding</keyword>
<dbReference type="Pfam" id="PF20297">
    <property type="entry name" value="MSSS"/>
    <property type="match status" value="1"/>
</dbReference>
<protein>
    <recommendedName>
        <fullName evidence="8">Endonuclease MutS2</fullName>
        <ecNumber evidence="8">3.1.-.-</ecNumber>
    </recommendedName>
    <alternativeName>
        <fullName evidence="8">Ribosome-associated protein quality control-upstream factor</fullName>
        <shortName evidence="8">RQC-upstream factor</shortName>
        <shortName evidence="8">RqcU</shortName>
        <ecNumber evidence="8">3.6.4.-</ecNumber>
    </alternativeName>
</protein>
<gene>
    <name evidence="8" type="primary">mutS2</name>
    <name evidence="8" type="synonym">rqcU</name>
    <name evidence="12" type="ORF">IAC43_09300</name>
</gene>
<comment type="function">
    <text evidence="8">Acts as a ribosome collision sensor, splitting the ribosome into its 2 subunits. Detects stalled/collided 70S ribosomes which it binds and splits by an ATP-hydrolysis driven conformational change. Acts upstream of the ribosome quality control system (RQC), a ribosome-associated complex that mediates the extraction of incompletely synthesized nascent chains from stalled ribosomes and their subsequent degradation. Probably generates substrates for RQC.</text>
</comment>
<dbReference type="PANTHER" id="PTHR48466">
    <property type="entry name" value="OS10G0509000 PROTEIN-RELATED"/>
    <property type="match status" value="1"/>
</dbReference>
<dbReference type="SUPFAM" id="SSF160443">
    <property type="entry name" value="SMR domain-like"/>
    <property type="match status" value="1"/>
</dbReference>
<dbReference type="InterPro" id="IPR005747">
    <property type="entry name" value="MutS2"/>
</dbReference>
<keyword evidence="4 8" id="KW-0378">Hydrolase</keyword>
<dbReference type="SUPFAM" id="SSF48334">
    <property type="entry name" value="DNA repair protein MutS, domain III"/>
    <property type="match status" value="1"/>
</dbReference>
<dbReference type="InterPro" id="IPR002625">
    <property type="entry name" value="Smr_dom"/>
</dbReference>
<dbReference type="GO" id="GO:0030983">
    <property type="term" value="F:mismatched DNA binding"/>
    <property type="evidence" value="ECO:0007669"/>
    <property type="project" value="InterPro"/>
</dbReference>
<feature type="binding site" evidence="8">
    <location>
        <begin position="333"/>
        <end position="340"/>
    </location>
    <ligand>
        <name>ATP</name>
        <dbReference type="ChEBI" id="CHEBI:30616"/>
    </ligand>
</feature>
<keyword evidence="8 12" id="KW-0255">Endonuclease</keyword>
<dbReference type="Pfam" id="PF00488">
    <property type="entry name" value="MutS_V"/>
    <property type="match status" value="1"/>
</dbReference>
<feature type="region of interest" description="Disordered" evidence="10">
    <location>
        <begin position="700"/>
        <end position="722"/>
    </location>
</feature>
<keyword evidence="5 8" id="KW-0067">ATP-binding</keyword>
<feature type="coiled-coil region" evidence="9">
    <location>
        <begin position="514"/>
        <end position="598"/>
    </location>
</feature>
<dbReference type="Gene3D" id="3.40.50.300">
    <property type="entry name" value="P-loop containing nucleotide triphosphate hydrolases"/>
    <property type="match status" value="1"/>
</dbReference>
<dbReference type="AlphaFoldDB" id="A0A9D1H9T3"/>
<dbReference type="EC" id="3.6.4.-" evidence="8"/>
<dbReference type="InterPro" id="IPR036063">
    <property type="entry name" value="Smr_dom_sf"/>
</dbReference>
<dbReference type="GO" id="GO:0004519">
    <property type="term" value="F:endonuclease activity"/>
    <property type="evidence" value="ECO:0007669"/>
    <property type="project" value="UniProtKB-UniRule"/>
</dbReference>
<dbReference type="Gene3D" id="3.30.1370.110">
    <property type="match status" value="1"/>
</dbReference>
<dbReference type="GO" id="GO:0016887">
    <property type="term" value="F:ATP hydrolysis activity"/>
    <property type="evidence" value="ECO:0007669"/>
    <property type="project" value="InterPro"/>
</dbReference>
<comment type="similarity">
    <text evidence="8">Belongs to the DNA mismatch repair MutS family. MutS2 subfamily.</text>
</comment>
<keyword evidence="1 8" id="KW-0540">Nuclease</keyword>
<dbReference type="GO" id="GO:0140664">
    <property type="term" value="F:ATP-dependent DNA damage sensor activity"/>
    <property type="evidence" value="ECO:0007669"/>
    <property type="project" value="InterPro"/>
</dbReference>
<evidence type="ECO:0000256" key="7">
    <source>
        <dbReference type="ARBA" id="ARBA00023125"/>
    </source>
</evidence>
<dbReference type="PIRSF" id="PIRSF005814">
    <property type="entry name" value="MutS_YshD"/>
    <property type="match status" value="1"/>
</dbReference>
<dbReference type="NCBIfam" id="TIGR01069">
    <property type="entry name" value="mutS2"/>
    <property type="match status" value="1"/>
</dbReference>
<evidence type="ECO:0000256" key="5">
    <source>
        <dbReference type="ARBA" id="ARBA00022840"/>
    </source>
</evidence>
<name>A0A9D1H9T3_9FIRM</name>
<proteinExistence type="inferred from homology"/>
<dbReference type="GO" id="GO:0006298">
    <property type="term" value="P:mismatch repair"/>
    <property type="evidence" value="ECO:0007669"/>
    <property type="project" value="InterPro"/>
</dbReference>
<evidence type="ECO:0000256" key="8">
    <source>
        <dbReference type="HAMAP-Rule" id="MF_00092"/>
    </source>
</evidence>
<evidence type="ECO:0000256" key="1">
    <source>
        <dbReference type="ARBA" id="ARBA00022722"/>
    </source>
</evidence>
<dbReference type="SMART" id="SM00463">
    <property type="entry name" value="SMR"/>
    <property type="match status" value="1"/>
</dbReference>
<evidence type="ECO:0000313" key="12">
    <source>
        <dbReference type="EMBL" id="HIT95369.1"/>
    </source>
</evidence>
<dbReference type="SUPFAM" id="SSF52540">
    <property type="entry name" value="P-loop containing nucleoside triphosphate hydrolases"/>
    <property type="match status" value="1"/>
</dbReference>
<evidence type="ECO:0000313" key="13">
    <source>
        <dbReference type="Proteomes" id="UP000824160"/>
    </source>
</evidence>
<evidence type="ECO:0000256" key="3">
    <source>
        <dbReference type="ARBA" id="ARBA00022741"/>
    </source>
</evidence>
<dbReference type="GO" id="GO:0072344">
    <property type="term" value="P:rescue of stalled ribosome"/>
    <property type="evidence" value="ECO:0007669"/>
    <property type="project" value="UniProtKB-UniRule"/>
</dbReference>
<sequence length="804" mass="88946">MIEPKYMKNLELDKVLAMLADLTCCETAREKALSIQPLTEKDDVQREINRTSDLFHLTVRFGTPTFMTLRNPVGRLKIAQSGGTLSCSDLLAIAAVLRQARILDQWHNQWDEEENAVSEQFSRLYLNNSLEREISSAIISEDALDDNASPELAAIRRKIRMTELKIREKMDKMIRSSTYQKYLQDSIITMRDGRFVVPVKAEYRSEIPGMVHDTSGSGSTYFVEPSAVVEANNEIRVLQSKEKEEIERILAELSGKCGEEADGIIRCFETVIDLNLLFAKSTLAYRMKAMAPKITDDGHILLKRARHPLIDPKKVVPIDFALGDEYTTLVITGPNTGGKTVTLKTAGLLTLMTMCGLLIPVADGSSISVFEDILVDIGDEQSIEQSLSTFSAHMVNLVSILNVATYTSLVIIDELGSGTDPVEGAALAVAILEKLRMRGAKVAVTSHYAELKMYALQTDKVENACCEFSVESLMPTYRLLIGVPGKSNAFAISRRLGLDEDIIENAAGLVESDNKRFEEIVDSLEASRQKYEETLKEVEEEKREIDRQKAEIDALRAELDKQREKEEEKAKIQAQAIVRDVQAQADAVLAELNQIKKLKDSEEFGKLLLNARSSVRGRMGRMHDAANPVHERTNEGYTLPRELKVGDIVQIYDIDKEGTVLKPVDKNGMVLVQAGILKSRVPIGNLRLLDKAKISIDGKPTGKRAGGVRTAGISRGSRSVGGRSGLAEVDLRGMNIEEALIEVDRFIDSSVLSGVHQITIIHGKGTGALREAIQNHLKKHKSIKSFRLGAYGEGETGVTIAELK</sequence>
<accession>A0A9D1H9T3</accession>
<dbReference type="PROSITE" id="PS00486">
    <property type="entry name" value="DNA_MISMATCH_REPAIR_2"/>
    <property type="match status" value="1"/>
</dbReference>
<dbReference type="InterPro" id="IPR027417">
    <property type="entry name" value="P-loop_NTPase"/>
</dbReference>
<evidence type="ECO:0000256" key="4">
    <source>
        <dbReference type="ARBA" id="ARBA00022801"/>
    </source>
</evidence>
<dbReference type="InterPro" id="IPR046893">
    <property type="entry name" value="MSSS"/>
</dbReference>
<dbReference type="SMART" id="SM00533">
    <property type="entry name" value="MUTSd"/>
    <property type="match status" value="1"/>
</dbReference>
<dbReference type="GO" id="GO:0005524">
    <property type="term" value="F:ATP binding"/>
    <property type="evidence" value="ECO:0007669"/>
    <property type="project" value="UniProtKB-UniRule"/>
</dbReference>
<comment type="caution">
    <text evidence="12">The sequence shown here is derived from an EMBL/GenBank/DDBJ whole genome shotgun (WGS) entry which is preliminary data.</text>
</comment>
<reference evidence="12" key="1">
    <citation type="submission" date="2020-10" db="EMBL/GenBank/DDBJ databases">
        <authorList>
            <person name="Gilroy R."/>
        </authorList>
    </citation>
    <scope>NUCLEOTIDE SEQUENCE</scope>
    <source>
        <strain evidence="12">ChiBcec7-5410</strain>
    </source>
</reference>
<dbReference type="EC" id="3.1.-.-" evidence="8"/>
<dbReference type="EMBL" id="DVLW01000254">
    <property type="protein sequence ID" value="HIT95369.1"/>
    <property type="molecule type" value="Genomic_DNA"/>
</dbReference>
<evidence type="ECO:0000256" key="9">
    <source>
        <dbReference type="SAM" id="Coils"/>
    </source>
</evidence>